<dbReference type="InterPro" id="IPR017871">
    <property type="entry name" value="ABC_transporter-like_CS"/>
</dbReference>
<dbReference type="SUPFAM" id="SSF52540">
    <property type="entry name" value="P-loop containing nucleoside triphosphate hydrolases"/>
    <property type="match status" value="2"/>
</dbReference>
<feature type="domain" description="ABC transporter" evidence="9">
    <location>
        <begin position="13"/>
        <end position="249"/>
    </location>
</feature>
<evidence type="ECO:0000256" key="2">
    <source>
        <dbReference type="ARBA" id="ARBA00022448"/>
    </source>
</evidence>
<gene>
    <name evidence="10" type="ORF">XA3_11680</name>
</gene>
<dbReference type="EMBL" id="AP026802">
    <property type="protein sequence ID" value="BDR58727.1"/>
    <property type="molecule type" value="Genomic_DNA"/>
</dbReference>
<keyword evidence="3" id="KW-1003">Cell membrane</keyword>
<evidence type="ECO:0000256" key="5">
    <source>
        <dbReference type="ARBA" id="ARBA00022741"/>
    </source>
</evidence>
<evidence type="ECO:0000256" key="7">
    <source>
        <dbReference type="ARBA" id="ARBA00022967"/>
    </source>
</evidence>
<dbReference type="CDD" id="cd03215">
    <property type="entry name" value="ABC_Carb_Monos_II"/>
    <property type="match status" value="1"/>
</dbReference>
<reference evidence="10 11" key="1">
    <citation type="journal article" date="2023" name="Microbiol. Spectr.">
        <title>Symbiosis of Carpenter Bees with Uncharacterized Lactic Acid Bacteria Showing NAD Auxotrophy.</title>
        <authorList>
            <person name="Kawasaki S."/>
            <person name="Ozawa K."/>
            <person name="Mori T."/>
            <person name="Yamamoto A."/>
            <person name="Ito M."/>
            <person name="Ohkuma M."/>
            <person name="Sakamoto M."/>
            <person name="Matsutani M."/>
        </authorList>
    </citation>
    <scope>NUCLEOTIDE SEQUENCE [LARGE SCALE GENOMIC DNA]</scope>
    <source>
        <strain evidence="10 11">XA3</strain>
    </source>
</reference>
<dbReference type="InterPro" id="IPR003439">
    <property type="entry name" value="ABC_transporter-like_ATP-bd"/>
</dbReference>
<keyword evidence="8" id="KW-0472">Membrane</keyword>
<feature type="domain" description="ABC transporter" evidence="9">
    <location>
        <begin position="266"/>
        <end position="510"/>
    </location>
</feature>
<keyword evidence="5" id="KW-0547">Nucleotide-binding</keyword>
<dbReference type="Gene3D" id="3.40.50.300">
    <property type="entry name" value="P-loop containing nucleotide triphosphate hydrolases"/>
    <property type="match status" value="2"/>
</dbReference>
<keyword evidence="4" id="KW-0677">Repeat</keyword>
<dbReference type="SMART" id="SM00382">
    <property type="entry name" value="AAA"/>
    <property type="match status" value="2"/>
</dbReference>
<protein>
    <submittedName>
        <fullName evidence="10">Sugar ABC transporter</fullName>
    </submittedName>
</protein>
<dbReference type="InterPro" id="IPR027417">
    <property type="entry name" value="P-loop_NTPase"/>
</dbReference>
<comment type="subcellular location">
    <subcellularLocation>
        <location evidence="1">Cell membrane</location>
        <topology evidence="1">Peripheral membrane protein</topology>
    </subcellularLocation>
</comment>
<keyword evidence="7" id="KW-1278">Translocase</keyword>
<dbReference type="KEGG" id="xap:XA3_11680"/>
<evidence type="ECO:0000313" key="10">
    <source>
        <dbReference type="EMBL" id="BDR58727.1"/>
    </source>
</evidence>
<dbReference type="InterPro" id="IPR050107">
    <property type="entry name" value="ABC_carbohydrate_import_ATPase"/>
</dbReference>
<keyword evidence="2" id="KW-0813">Transport</keyword>
<dbReference type="FunFam" id="3.40.50.300:FF:000127">
    <property type="entry name" value="Ribose import ATP-binding protein RbsA"/>
    <property type="match status" value="1"/>
</dbReference>
<evidence type="ECO:0000313" key="11">
    <source>
        <dbReference type="Proteomes" id="UP001321861"/>
    </source>
</evidence>
<dbReference type="Proteomes" id="UP001321861">
    <property type="component" value="Chromosome"/>
</dbReference>
<sequence length="521" mass="57684">MMEQNEVNSNVAIEMKDLTKQFGTFTANDHISMQVNRGEVHGLLGENGAGKTTLMNMLSGILQPTSGEIFVDGQEVHLRSAKDATALGIGMVHQHFMLVQNFTVLENIMLGVEKTNKMGILDRKAARQKIVELSQRYGLQLTPEAKIEDISVGMQQRVEIIKVLYRNADILIFDEPTAVLTPQEIDELLEILKRLASEGKAIILISHKLKELKAVADRTTIIRRGKVIETVEMSSTSPEKLAELMVGHEVSFHRERKDVSLGAEVLKINNFKVVNDQKVTKIHDFNLSIRKGEIVGLAGIDGNGQTELIKAITGLIPSAGGTVEINGKNLTHAEPRKVIRAGVGHIPEDRQRFGLILPMNLVENSNLMVYDQSPYSKGTFINKNEMIKLTKNLLNKYDVRHSSIYETARDLSGGNQQKLIIARELSRDPDLLIAFNPTRGLDVGAIEFIHSQILAARAEGHAILLISYELDELQQLSDRIAVIHDGTIVGQAKTEDLTESEIGLLMAGEQVADKEELIHAN</sequence>
<keyword evidence="11" id="KW-1185">Reference proteome</keyword>
<evidence type="ECO:0000259" key="9">
    <source>
        <dbReference type="PROSITE" id="PS50893"/>
    </source>
</evidence>
<evidence type="ECO:0000256" key="6">
    <source>
        <dbReference type="ARBA" id="ARBA00022840"/>
    </source>
</evidence>
<evidence type="ECO:0000256" key="1">
    <source>
        <dbReference type="ARBA" id="ARBA00004202"/>
    </source>
</evidence>
<keyword evidence="6" id="KW-0067">ATP-binding</keyword>
<dbReference type="InterPro" id="IPR003593">
    <property type="entry name" value="AAA+_ATPase"/>
</dbReference>
<dbReference type="PANTHER" id="PTHR43790">
    <property type="entry name" value="CARBOHYDRATE TRANSPORT ATP-BINDING PROTEIN MG119-RELATED"/>
    <property type="match status" value="1"/>
</dbReference>
<dbReference type="PROSITE" id="PS50893">
    <property type="entry name" value="ABC_TRANSPORTER_2"/>
    <property type="match status" value="2"/>
</dbReference>
<evidence type="ECO:0000256" key="8">
    <source>
        <dbReference type="ARBA" id="ARBA00023136"/>
    </source>
</evidence>
<dbReference type="PROSITE" id="PS00211">
    <property type="entry name" value="ABC_TRANSPORTER_1"/>
    <property type="match status" value="2"/>
</dbReference>
<evidence type="ECO:0000256" key="4">
    <source>
        <dbReference type="ARBA" id="ARBA00022737"/>
    </source>
</evidence>
<evidence type="ECO:0000256" key="3">
    <source>
        <dbReference type="ARBA" id="ARBA00022475"/>
    </source>
</evidence>
<dbReference type="GO" id="GO:0005886">
    <property type="term" value="C:plasma membrane"/>
    <property type="evidence" value="ECO:0007669"/>
    <property type="project" value="UniProtKB-SubCell"/>
</dbReference>
<dbReference type="PANTHER" id="PTHR43790:SF4">
    <property type="entry name" value="GUANOSINE IMPORT ATP-BINDING PROTEIN NUPO"/>
    <property type="match status" value="1"/>
</dbReference>
<proteinExistence type="predicted"/>
<accession>A0AAU9DD38</accession>
<dbReference type="GO" id="GO:0016887">
    <property type="term" value="F:ATP hydrolysis activity"/>
    <property type="evidence" value="ECO:0007669"/>
    <property type="project" value="InterPro"/>
</dbReference>
<dbReference type="GO" id="GO:0005524">
    <property type="term" value="F:ATP binding"/>
    <property type="evidence" value="ECO:0007669"/>
    <property type="project" value="UniProtKB-KW"/>
</dbReference>
<dbReference type="CDD" id="cd03216">
    <property type="entry name" value="ABC_Carb_Monos_I"/>
    <property type="match status" value="1"/>
</dbReference>
<dbReference type="Pfam" id="PF00005">
    <property type="entry name" value="ABC_tran"/>
    <property type="match status" value="2"/>
</dbReference>
<organism evidence="10 11">
    <name type="scientific">Xylocopilactobacillus apicola</name>
    <dbReference type="NCBI Taxonomy" id="2932184"/>
    <lineage>
        <taxon>Bacteria</taxon>
        <taxon>Bacillati</taxon>
        <taxon>Bacillota</taxon>
        <taxon>Bacilli</taxon>
        <taxon>Lactobacillales</taxon>
        <taxon>Lactobacillaceae</taxon>
        <taxon>Xylocopilactobacillus</taxon>
    </lineage>
</organism>
<name>A0AAU9DD38_9LACO</name>
<dbReference type="AlphaFoldDB" id="A0AAU9DD38"/>